<dbReference type="Proteomes" id="UP000062963">
    <property type="component" value="Chromosome"/>
</dbReference>
<comment type="pathway">
    <text evidence="2 14">Cofactor biosynthesis; NAD(+) biosynthesis; deamido-NAD(+) from nicotinate D-ribonucleotide: step 1/1.</text>
</comment>
<dbReference type="KEGG" id="skn:SKUN_001118"/>
<comment type="catalytic activity">
    <reaction evidence="12 14">
        <text>nicotinate beta-D-ribonucleotide + ATP + H(+) = deamido-NAD(+) + diphosphate</text>
        <dbReference type="Rhea" id="RHEA:22860"/>
        <dbReference type="ChEBI" id="CHEBI:15378"/>
        <dbReference type="ChEBI" id="CHEBI:30616"/>
        <dbReference type="ChEBI" id="CHEBI:33019"/>
        <dbReference type="ChEBI" id="CHEBI:57502"/>
        <dbReference type="ChEBI" id="CHEBI:58437"/>
        <dbReference type="EC" id="2.7.7.18"/>
    </reaction>
</comment>
<dbReference type="CDD" id="cd02165">
    <property type="entry name" value="NMNAT"/>
    <property type="match status" value="1"/>
</dbReference>
<evidence type="ECO:0000256" key="13">
    <source>
        <dbReference type="ARBA" id="ARBA00049417"/>
    </source>
</evidence>
<keyword evidence="6" id="KW-0479">Metal-binding</keyword>
<dbReference type="PANTHER" id="PTHR39321">
    <property type="entry name" value="NICOTINATE-NUCLEOTIDE ADENYLYLTRANSFERASE-RELATED"/>
    <property type="match status" value="1"/>
</dbReference>
<dbReference type="InterPro" id="IPR005249">
    <property type="entry name" value="YqeK"/>
</dbReference>
<keyword evidence="17" id="KW-1185">Reference proteome</keyword>
<keyword evidence="8" id="KW-0378">Hydrolase</keyword>
<dbReference type="NCBIfam" id="TIGR00125">
    <property type="entry name" value="cyt_tran_rel"/>
    <property type="match status" value="1"/>
</dbReference>
<dbReference type="NCBIfam" id="TIGR00488">
    <property type="entry name" value="bis(5'-nucleosyl)-tetraphosphatase (symmetrical) YqeK"/>
    <property type="match status" value="1"/>
</dbReference>
<keyword evidence="3 14" id="KW-0662">Pyridine nucleotide biosynthesis</keyword>
<evidence type="ECO:0000259" key="15">
    <source>
        <dbReference type="SMART" id="SM00471"/>
    </source>
</evidence>
<evidence type="ECO:0000256" key="11">
    <source>
        <dbReference type="ARBA" id="ARBA00023027"/>
    </source>
</evidence>
<evidence type="ECO:0000256" key="3">
    <source>
        <dbReference type="ARBA" id="ARBA00022642"/>
    </source>
</evidence>
<reference evidence="16 17" key="1">
    <citation type="journal article" date="2015" name="Genome Announc.">
        <title>Complete Genome Sequence of Spiroplasma kunkelii Strain CR2-3x, Causal Agent of Corn Stunt Disease in Zea mays L.</title>
        <authorList>
            <person name="Davis R.E."/>
            <person name="Shao J."/>
            <person name="Dally E.L."/>
            <person name="Zhao Y."/>
            <person name="Gasparich G.E."/>
            <person name="Gaynor B.J."/>
            <person name="Athey J.C."/>
            <person name="Harrison N.A."/>
            <person name="Donofrio N."/>
        </authorList>
    </citation>
    <scope>NUCLEOTIDE SEQUENCE [LARGE SCALE GENOMIC DNA]</scope>
    <source>
        <strain evidence="16 17">CR2-3x</strain>
    </source>
</reference>
<dbReference type="EMBL" id="CP010899">
    <property type="protein sequence ID" value="ALA98004.1"/>
    <property type="molecule type" value="Genomic_DNA"/>
</dbReference>
<dbReference type="HAMAP" id="MF_00244">
    <property type="entry name" value="NaMN_adenylyltr"/>
    <property type="match status" value="1"/>
</dbReference>
<dbReference type="Gene3D" id="1.10.3210.10">
    <property type="entry name" value="Hypothetical protein af1432"/>
    <property type="match status" value="1"/>
</dbReference>
<dbReference type="CDD" id="cd00077">
    <property type="entry name" value="HDc"/>
    <property type="match status" value="1"/>
</dbReference>
<dbReference type="STRING" id="273035.SKUN_001118"/>
<dbReference type="InterPro" id="IPR003607">
    <property type="entry name" value="HD/PDEase_dom"/>
</dbReference>
<dbReference type="SUPFAM" id="SSF109604">
    <property type="entry name" value="HD-domain/PDEase-like"/>
    <property type="match status" value="1"/>
</dbReference>
<evidence type="ECO:0000256" key="6">
    <source>
        <dbReference type="ARBA" id="ARBA00022723"/>
    </source>
</evidence>
<keyword evidence="7 14" id="KW-0547">Nucleotide-binding</keyword>
<evidence type="ECO:0000313" key="17">
    <source>
        <dbReference type="Proteomes" id="UP000062963"/>
    </source>
</evidence>
<dbReference type="GO" id="GO:0009435">
    <property type="term" value="P:NAD+ biosynthetic process"/>
    <property type="evidence" value="ECO:0007669"/>
    <property type="project" value="UniProtKB-UniRule"/>
</dbReference>
<dbReference type="InterPro" id="IPR014729">
    <property type="entry name" value="Rossmann-like_a/b/a_fold"/>
</dbReference>
<keyword evidence="4 14" id="KW-0808">Transferase</keyword>
<dbReference type="InterPro" id="IPR005248">
    <property type="entry name" value="NadD/NMNAT"/>
</dbReference>
<dbReference type="SMART" id="SM00471">
    <property type="entry name" value="HDc"/>
    <property type="match status" value="1"/>
</dbReference>
<evidence type="ECO:0000256" key="9">
    <source>
        <dbReference type="ARBA" id="ARBA00022840"/>
    </source>
</evidence>
<dbReference type="Pfam" id="PF01467">
    <property type="entry name" value="CTP_transf_like"/>
    <property type="match status" value="1"/>
</dbReference>
<organism evidence="16 17">
    <name type="scientific">Spiroplasma kunkelii CR2-3x</name>
    <dbReference type="NCBI Taxonomy" id="273035"/>
    <lineage>
        <taxon>Bacteria</taxon>
        <taxon>Bacillati</taxon>
        <taxon>Mycoplasmatota</taxon>
        <taxon>Mollicutes</taxon>
        <taxon>Entomoplasmatales</taxon>
        <taxon>Spiroplasmataceae</taxon>
        <taxon>Spiroplasma</taxon>
    </lineage>
</organism>
<evidence type="ECO:0000313" key="16">
    <source>
        <dbReference type="EMBL" id="ALA98004.1"/>
    </source>
</evidence>
<dbReference type="RefSeq" id="WP_053391136.1">
    <property type="nucleotide sequence ID" value="NZ_CP010899.1"/>
</dbReference>
<dbReference type="InterPro" id="IPR004821">
    <property type="entry name" value="Cyt_trans-like"/>
</dbReference>
<keyword evidence="9 14" id="KW-0067">ATP-binding</keyword>
<dbReference type="Pfam" id="PF01966">
    <property type="entry name" value="HD"/>
    <property type="match status" value="1"/>
</dbReference>
<dbReference type="PATRIC" id="fig|273035.7.peg.1383"/>
<evidence type="ECO:0000256" key="1">
    <source>
        <dbReference type="ARBA" id="ARBA00002324"/>
    </source>
</evidence>
<dbReference type="NCBIfam" id="NF005519">
    <property type="entry name" value="PRK07152.1"/>
    <property type="match status" value="1"/>
</dbReference>
<dbReference type="GO" id="GO:0046872">
    <property type="term" value="F:metal ion binding"/>
    <property type="evidence" value="ECO:0007669"/>
    <property type="project" value="UniProtKB-KW"/>
</dbReference>
<comment type="catalytic activity">
    <reaction evidence="13">
        <text>P(1),P(4)-bis(5'-adenosyl) tetraphosphate + H2O = 2 ADP + 2 H(+)</text>
        <dbReference type="Rhea" id="RHEA:24252"/>
        <dbReference type="ChEBI" id="CHEBI:15377"/>
        <dbReference type="ChEBI" id="CHEBI:15378"/>
        <dbReference type="ChEBI" id="CHEBI:58141"/>
        <dbReference type="ChEBI" id="CHEBI:456216"/>
        <dbReference type="EC" id="3.6.1.41"/>
    </reaction>
</comment>
<sequence length="365" mass="42903">MKIALFGGSFDPFHTDHLAMINLVKTKTDIDEIWIIPTNQNPFKTRKLSPPTDRIAMINLAIADLVDVKINLIELKNVKPSTTYETVLKLQQQFPHHKFYFMIGSDQLASLNKWNNINELAKMQTFIVFQRNEPIDQTILKQYQAMLIPFYNNLHLSSTMLREGKNIALQLPNITNYINNNLLYFPERLCQNMDKERFQHCLNVGQKARELALVHKLNPQKALIAGTYHDITKQWLEQKQKAYLTKYLPTFLSEPIATWHAYTGYCHLKYDLLFNDEYILSAIKWHTVGRPEMTLFEMLIFVADKISNERNYLKVDYYRTLAQKDLVKAFQELLIVQFERAVAKQSIDHLGKNIQLTYQQWKEDK</sequence>
<keyword evidence="5 14" id="KW-0548">Nucleotidyltransferase</keyword>
<evidence type="ECO:0000256" key="7">
    <source>
        <dbReference type="ARBA" id="ARBA00022741"/>
    </source>
</evidence>
<dbReference type="PANTHER" id="PTHR39321:SF3">
    <property type="entry name" value="PHOSPHOPANTETHEINE ADENYLYLTRANSFERASE"/>
    <property type="match status" value="1"/>
</dbReference>
<feature type="domain" description="HD/PDEase" evidence="15">
    <location>
        <begin position="193"/>
        <end position="318"/>
    </location>
</feature>
<comment type="function">
    <text evidence="1 14">Catalyzes the reversible adenylation of nicotinate mononucleotide (NaMN) to nicotinic acid adenine dinucleotide (NaAD).</text>
</comment>
<evidence type="ECO:0000256" key="5">
    <source>
        <dbReference type="ARBA" id="ARBA00022695"/>
    </source>
</evidence>
<dbReference type="EC" id="2.7.7.18" evidence="14"/>
<gene>
    <name evidence="14 16" type="primary">nadD</name>
    <name evidence="16" type="ORF">SKUN_001118</name>
</gene>
<dbReference type="GO" id="GO:0004515">
    <property type="term" value="F:nicotinate-nucleotide adenylyltransferase activity"/>
    <property type="evidence" value="ECO:0007669"/>
    <property type="project" value="UniProtKB-UniRule"/>
</dbReference>
<comment type="similarity">
    <text evidence="14">Belongs to the NadD family.</text>
</comment>
<evidence type="ECO:0000256" key="2">
    <source>
        <dbReference type="ARBA" id="ARBA00005019"/>
    </source>
</evidence>
<keyword evidence="10" id="KW-0408">Iron</keyword>
<dbReference type="GO" id="GO:0008803">
    <property type="term" value="F:bis(5'-nucleosyl)-tetraphosphatase (symmetrical) activity"/>
    <property type="evidence" value="ECO:0007669"/>
    <property type="project" value="UniProtKB-EC"/>
</dbReference>
<dbReference type="SUPFAM" id="SSF52374">
    <property type="entry name" value="Nucleotidylyl transferase"/>
    <property type="match status" value="1"/>
</dbReference>
<dbReference type="Gene3D" id="3.40.50.620">
    <property type="entry name" value="HUPs"/>
    <property type="match status" value="1"/>
</dbReference>
<dbReference type="AlphaFoldDB" id="A0A0K2JHD3"/>
<keyword evidence="11 14" id="KW-0520">NAD</keyword>
<evidence type="ECO:0000256" key="12">
    <source>
        <dbReference type="ARBA" id="ARBA00048721"/>
    </source>
</evidence>
<name>A0A0K2JHD3_SPIKU</name>
<dbReference type="UniPathway" id="UPA00253">
    <property type="reaction ID" value="UER00332"/>
</dbReference>
<dbReference type="GO" id="GO:0005524">
    <property type="term" value="F:ATP binding"/>
    <property type="evidence" value="ECO:0007669"/>
    <property type="project" value="UniProtKB-KW"/>
</dbReference>
<evidence type="ECO:0000256" key="14">
    <source>
        <dbReference type="HAMAP-Rule" id="MF_00244"/>
    </source>
</evidence>
<accession>A0A0K2JHD3</accession>
<protein>
    <recommendedName>
        <fullName evidence="14">Probable nicotinate-nucleotide adenylyltransferase</fullName>
        <ecNumber evidence="14">2.7.7.18</ecNumber>
    </recommendedName>
    <alternativeName>
        <fullName evidence="14">Deamido-NAD(+) diphosphorylase</fullName>
    </alternativeName>
    <alternativeName>
        <fullName evidence="14">Deamido-NAD(+) pyrophosphorylase</fullName>
    </alternativeName>
    <alternativeName>
        <fullName evidence="14">Nicotinate mononucleotide adenylyltransferase</fullName>
        <shortName evidence="14">NaMN adenylyltransferase</shortName>
    </alternativeName>
</protein>
<dbReference type="NCBIfam" id="TIGR00482">
    <property type="entry name" value="nicotinate (nicotinamide) nucleotide adenylyltransferase"/>
    <property type="match status" value="1"/>
</dbReference>
<evidence type="ECO:0000256" key="10">
    <source>
        <dbReference type="ARBA" id="ARBA00023004"/>
    </source>
</evidence>
<dbReference type="OrthoDB" id="5295945at2"/>
<dbReference type="InterPro" id="IPR006674">
    <property type="entry name" value="HD_domain"/>
</dbReference>
<evidence type="ECO:0000256" key="4">
    <source>
        <dbReference type="ARBA" id="ARBA00022679"/>
    </source>
</evidence>
<proteinExistence type="inferred from homology"/>
<evidence type="ECO:0000256" key="8">
    <source>
        <dbReference type="ARBA" id="ARBA00022801"/>
    </source>
</evidence>